<organism evidence="2 3">
    <name type="scientific">Psychroflexus salis</name>
    <dbReference type="NCBI Taxonomy" id="1526574"/>
    <lineage>
        <taxon>Bacteria</taxon>
        <taxon>Pseudomonadati</taxon>
        <taxon>Bacteroidota</taxon>
        <taxon>Flavobacteriia</taxon>
        <taxon>Flavobacteriales</taxon>
        <taxon>Flavobacteriaceae</taxon>
        <taxon>Psychroflexus</taxon>
    </lineage>
</organism>
<dbReference type="InterPro" id="IPR037682">
    <property type="entry name" value="TonB_C"/>
</dbReference>
<dbReference type="RefSeq" id="WP_188404953.1">
    <property type="nucleotide sequence ID" value="NZ_BMGL01000002.1"/>
</dbReference>
<evidence type="ECO:0000313" key="3">
    <source>
        <dbReference type="Proteomes" id="UP000599688"/>
    </source>
</evidence>
<name>A0A916ZM28_9FLAO</name>
<evidence type="ECO:0000259" key="1">
    <source>
        <dbReference type="Pfam" id="PF03544"/>
    </source>
</evidence>
<reference evidence="2 3" key="1">
    <citation type="journal article" date="2014" name="Int. J. Syst. Evol. Microbiol.">
        <title>Complete genome sequence of Corynebacterium casei LMG S-19264T (=DSM 44701T), isolated from a smear-ripened cheese.</title>
        <authorList>
            <consortium name="US DOE Joint Genome Institute (JGI-PGF)"/>
            <person name="Walter F."/>
            <person name="Albersmeier A."/>
            <person name="Kalinowski J."/>
            <person name="Ruckert C."/>
        </authorList>
    </citation>
    <scope>NUCLEOTIDE SEQUENCE [LARGE SCALE GENOMIC DNA]</scope>
    <source>
        <strain evidence="2 3">CGMCC 1.12925</strain>
    </source>
</reference>
<keyword evidence="3" id="KW-1185">Reference proteome</keyword>
<feature type="domain" description="TonB C-terminal" evidence="1">
    <location>
        <begin position="276"/>
        <end position="333"/>
    </location>
</feature>
<dbReference type="SUPFAM" id="SSF74653">
    <property type="entry name" value="TolA/TonB C-terminal domain"/>
    <property type="match status" value="1"/>
</dbReference>
<dbReference type="EMBL" id="BMGL01000002">
    <property type="protein sequence ID" value="GGE04455.1"/>
    <property type="molecule type" value="Genomic_DNA"/>
</dbReference>
<sequence length="576" mass="65716">MNKNIILLFSCILLIFDSTQGQKIEAHQKIHEKNIKIGKTLYQDADEEFKTLVNILVEDLNEKVPEDEFYKTRAFLNVLATKEPSSKYANLFSQYNVSYETYLQNLKKGFTENITQLSDEEEKVFQAFVVEAESFFEKEQKHKPIDSKHLKLDRDQYEILSLRSFYKLKAYTVVAAEYGWLDYAKEDLPYLKSDYDYYLDKMLTTSVLNSNSRTEKKLTKENYRFVKSPVFEGCDPNLANQELEDCTQAKIRAFFNANFDTKQAQEIMDKNNFMFFVHFDIDKNGKINNIQAYTPNKKLDALAKETLAKLPTLKPAKSNGEAVAYNYVLPFGFGNEVNDILAMTNSKLSVPVYPGCYKKLNNDQLRNCMNEKVSAFLNESSLYNEASKVLGQGTYMAYVRTLVTKKGKVKIVKTVSNEPKLIPIVEEVIAGLPKMKPGLQNSKAVGVIYTIPINLKIEDTNSTTLQKAPIFPGCAMDLNNTELYDCMDKKIRNHFRQKMAKSELTDSLVPGNYSTQINFSISEKGKITASDSHGNDEEFNSIVEEVISGLPSIFPAKSINNKAIESQYCMTFSFQK</sequence>
<dbReference type="Pfam" id="PF03544">
    <property type="entry name" value="TonB_C"/>
    <property type="match status" value="1"/>
</dbReference>
<comment type="caution">
    <text evidence="2">The sequence shown here is derived from an EMBL/GenBank/DDBJ whole genome shotgun (WGS) entry which is preliminary data.</text>
</comment>
<protein>
    <recommendedName>
        <fullName evidence="1">TonB C-terminal domain-containing protein</fullName>
    </recommendedName>
</protein>
<gene>
    <name evidence="2" type="ORF">GCM10010831_02520</name>
</gene>
<dbReference type="AlphaFoldDB" id="A0A916ZM28"/>
<dbReference type="Proteomes" id="UP000599688">
    <property type="component" value="Unassembled WGS sequence"/>
</dbReference>
<dbReference type="GO" id="GO:0055085">
    <property type="term" value="P:transmembrane transport"/>
    <property type="evidence" value="ECO:0007669"/>
    <property type="project" value="InterPro"/>
</dbReference>
<evidence type="ECO:0000313" key="2">
    <source>
        <dbReference type="EMBL" id="GGE04455.1"/>
    </source>
</evidence>
<proteinExistence type="predicted"/>
<dbReference type="Gene3D" id="3.30.1150.10">
    <property type="match status" value="1"/>
</dbReference>
<accession>A0A916ZM28</accession>